<reference evidence="1" key="1">
    <citation type="journal article" date="2014" name="Front. Microbiol.">
        <title>High frequency of phylogenetically diverse reductive dehalogenase-homologous genes in deep subseafloor sedimentary metagenomes.</title>
        <authorList>
            <person name="Kawai M."/>
            <person name="Futagami T."/>
            <person name="Toyoda A."/>
            <person name="Takaki Y."/>
            <person name="Nishi S."/>
            <person name="Hori S."/>
            <person name="Arai W."/>
            <person name="Tsubouchi T."/>
            <person name="Morono Y."/>
            <person name="Uchiyama I."/>
            <person name="Ito T."/>
            <person name="Fujiyama A."/>
            <person name="Inagaki F."/>
            <person name="Takami H."/>
        </authorList>
    </citation>
    <scope>NUCLEOTIDE SEQUENCE</scope>
    <source>
        <strain evidence="1">Expedition CK06-06</strain>
    </source>
</reference>
<dbReference type="AlphaFoldDB" id="X1GLP9"/>
<dbReference type="EMBL" id="BARU01023863">
    <property type="protein sequence ID" value="GAH58102.1"/>
    <property type="molecule type" value="Genomic_DNA"/>
</dbReference>
<evidence type="ECO:0000313" key="1">
    <source>
        <dbReference type="EMBL" id="GAH58102.1"/>
    </source>
</evidence>
<dbReference type="Gene3D" id="3.90.1300.10">
    <property type="entry name" value="Amidase signature (AS) domain"/>
    <property type="match status" value="1"/>
</dbReference>
<dbReference type="InterPro" id="IPR036928">
    <property type="entry name" value="AS_sf"/>
</dbReference>
<dbReference type="SUPFAM" id="SSF75304">
    <property type="entry name" value="Amidase signature (AS) enzymes"/>
    <property type="match status" value="1"/>
</dbReference>
<evidence type="ECO:0008006" key="2">
    <source>
        <dbReference type="Google" id="ProtNLM"/>
    </source>
</evidence>
<organism evidence="1">
    <name type="scientific">marine sediment metagenome</name>
    <dbReference type="NCBI Taxonomy" id="412755"/>
    <lineage>
        <taxon>unclassified sequences</taxon>
        <taxon>metagenomes</taxon>
        <taxon>ecological metagenomes</taxon>
    </lineage>
</organism>
<proteinExistence type="predicted"/>
<protein>
    <recommendedName>
        <fullName evidence="2">Amidase domain-containing protein</fullName>
    </recommendedName>
</protein>
<accession>X1GLP9</accession>
<name>X1GLP9_9ZZZZ</name>
<comment type="caution">
    <text evidence="1">The sequence shown here is derived from an EMBL/GenBank/DDBJ whole genome shotgun (WGS) entry which is preliminary data.</text>
</comment>
<gene>
    <name evidence="1" type="ORF">S03H2_38686</name>
</gene>
<sequence length="36" mass="4038">PIGLQLIARPWGEAALLRAAQAYESATEWHLKHPEI</sequence>
<feature type="non-terminal residue" evidence="1">
    <location>
        <position position="1"/>
    </location>
</feature>